<evidence type="ECO:0000313" key="5">
    <source>
        <dbReference type="Proteomes" id="UP001553161"/>
    </source>
</evidence>
<feature type="region of interest" description="Disordered" evidence="2">
    <location>
        <begin position="634"/>
        <end position="675"/>
    </location>
</feature>
<keyword evidence="1" id="KW-0175">Coiled coil</keyword>
<feature type="coiled-coil region" evidence="1">
    <location>
        <begin position="491"/>
        <end position="606"/>
    </location>
</feature>
<feature type="transmembrane region" description="Helical" evidence="3">
    <location>
        <begin position="34"/>
        <end position="55"/>
    </location>
</feature>
<reference evidence="4 5" key="1">
    <citation type="submission" date="2024-07" db="EMBL/GenBank/DDBJ databases">
        <authorList>
            <person name="Kang M."/>
        </authorList>
    </citation>
    <scope>NUCLEOTIDE SEQUENCE [LARGE SCALE GENOMIC DNA]</scope>
    <source>
        <strain evidence="4 5">DFM31</strain>
    </source>
</reference>
<evidence type="ECO:0000256" key="3">
    <source>
        <dbReference type="SAM" id="Phobius"/>
    </source>
</evidence>
<gene>
    <name evidence="4" type="ORF">AB0T83_02765</name>
</gene>
<feature type="compositionally biased region" description="Low complexity" evidence="2">
    <location>
        <begin position="637"/>
        <end position="647"/>
    </location>
</feature>
<keyword evidence="3" id="KW-0472">Membrane</keyword>
<dbReference type="InterPro" id="IPR012683">
    <property type="entry name" value="CHP02302_TM"/>
</dbReference>
<evidence type="ECO:0000256" key="2">
    <source>
        <dbReference type="SAM" id="MobiDB-lite"/>
    </source>
</evidence>
<dbReference type="EMBL" id="JBFBVU010000002">
    <property type="protein sequence ID" value="MEV8465702.1"/>
    <property type="molecule type" value="Genomic_DNA"/>
</dbReference>
<organism evidence="4 5">
    <name type="scientific">Meridianimarinicoccus marinus</name>
    <dbReference type="NCBI Taxonomy" id="3231483"/>
    <lineage>
        <taxon>Bacteria</taxon>
        <taxon>Pseudomonadati</taxon>
        <taxon>Pseudomonadota</taxon>
        <taxon>Alphaproteobacteria</taxon>
        <taxon>Rhodobacterales</taxon>
        <taxon>Paracoccaceae</taxon>
        <taxon>Meridianimarinicoccus</taxon>
    </lineage>
</organism>
<feature type="transmembrane region" description="Helical" evidence="3">
    <location>
        <begin position="156"/>
        <end position="174"/>
    </location>
</feature>
<keyword evidence="3" id="KW-1133">Transmembrane helix</keyword>
<feature type="compositionally biased region" description="Basic and acidic residues" evidence="2">
    <location>
        <begin position="706"/>
        <end position="730"/>
    </location>
</feature>
<feature type="compositionally biased region" description="Basic and acidic residues" evidence="2">
    <location>
        <begin position="741"/>
        <end position="757"/>
    </location>
</feature>
<evidence type="ECO:0000256" key="1">
    <source>
        <dbReference type="SAM" id="Coils"/>
    </source>
</evidence>
<feature type="region of interest" description="Disordered" evidence="2">
    <location>
        <begin position="694"/>
        <end position="800"/>
    </location>
</feature>
<protein>
    <submittedName>
        <fullName evidence="4">TIGR02302 family protein</fullName>
    </submittedName>
</protein>
<name>A0ABV3L2E5_9RHOB</name>
<feature type="compositionally biased region" description="Gly residues" evidence="2">
    <location>
        <begin position="648"/>
        <end position="667"/>
    </location>
</feature>
<feature type="transmembrane region" description="Helical" evidence="3">
    <location>
        <begin position="61"/>
        <end position="81"/>
    </location>
</feature>
<comment type="caution">
    <text evidence="4">The sequence shown here is derived from an EMBL/GenBank/DDBJ whole genome shotgun (WGS) entry which is preliminary data.</text>
</comment>
<sequence>MTSPSTRIHDPAKRLRWPLRLTLLGLVAERGVRAFWPLWAVLLTVVSVAMLGLLEQAPVELYWGAFLCAALAGVSSLWWALRRFRWPSRAEAEARLDASLSGRPIAALRDAQAIGAGDAGSEQVWAAHRARMAARLTRARAVVPDLHLSRFDRYGLRYTALTLFAIALLFGSALRLDPTHNSPVAGPGTVIAGPSWEGWLTPPAYTGRPSLYLNDLPPGPLDLPAGTRIDLRLYGTPGDLAVSETVSGRTGELDSAAAPSQAFEVTQPGDLAILGEGGAEWTISLTTDAPPQVALEGPLDVKVDGEFSQPFAASDDYGVETGEVEFALDLAAVPRSFGLAADPDPREPVIAALPMPITGGREDFAEVFVEDLSKHPWAGLPVMMTFRVSDAAGNEGASDPQTLTLPARRFFEPLAQALIEQRRDLLWARANAPRVAQLLRAISHRPEGLFQTQTDYLRVRTIARALEASAPADIDQMLQEDMAETLWELALKIEEGDLSDAMARLRRAQEKLAEAMRDGASDSEIDQLMQELREAMQDVMRQLAQQQRDSDQERQFAEGQEITGQQLEDLLDRLQQLMQEGRMAEAQQLLDQIARMMQNMQMAQGQPGGQGSQGQQALNGLRETLRDQQNLSDDSFQGLQGQQPGRELGQGQGQPGQGQNGQPGGENGPSQGTEGLAQDLADRQQALRDTLRNQQQSLPGTGEGSDAAREALEGAGRAMEEAEDALRRNDLAGAMDSQSEAMDRLRDGIRDLGRELAQEQPGQGPGGEQLGETAPGNRLDPLGREATGDGQFGTRERLLQNEDVYRRARDLLDEIRRRSGDQTRPEVELDYLRRLLDRF</sequence>
<dbReference type="Pfam" id="PF13779">
    <property type="entry name" value="DUF4175"/>
    <property type="match status" value="1"/>
</dbReference>
<proteinExistence type="predicted"/>
<dbReference type="Proteomes" id="UP001553161">
    <property type="component" value="Unassembled WGS sequence"/>
</dbReference>
<accession>A0ABV3L2E5</accession>
<dbReference type="NCBIfam" id="TIGR02302">
    <property type="entry name" value="aProt_lowcomp"/>
    <property type="match status" value="1"/>
</dbReference>
<keyword evidence="5" id="KW-1185">Reference proteome</keyword>
<keyword evidence="3" id="KW-0812">Transmembrane</keyword>
<dbReference type="RefSeq" id="WP_366191338.1">
    <property type="nucleotide sequence ID" value="NZ_JBFBVU010000002.1"/>
</dbReference>
<evidence type="ECO:0000313" key="4">
    <source>
        <dbReference type="EMBL" id="MEV8465702.1"/>
    </source>
</evidence>